<name>Z9JVQ3_9MICO</name>
<accession>Z9JVQ3</accession>
<evidence type="ECO:0000313" key="15">
    <source>
        <dbReference type="EMBL" id="EWS82048.1"/>
    </source>
</evidence>
<evidence type="ECO:0000256" key="8">
    <source>
        <dbReference type="ARBA" id="ARBA00022840"/>
    </source>
</evidence>
<dbReference type="Pfam" id="PF02844">
    <property type="entry name" value="GARS_N"/>
    <property type="match status" value="1"/>
</dbReference>
<dbReference type="Pfam" id="PF01071">
    <property type="entry name" value="GARS_A"/>
    <property type="match status" value="1"/>
</dbReference>
<dbReference type="Pfam" id="PF02843">
    <property type="entry name" value="GARS_C"/>
    <property type="match status" value="1"/>
</dbReference>
<dbReference type="SMART" id="SM01209">
    <property type="entry name" value="GARS_A"/>
    <property type="match status" value="1"/>
</dbReference>
<dbReference type="PROSITE" id="PS00184">
    <property type="entry name" value="GARS"/>
    <property type="match status" value="1"/>
</dbReference>
<dbReference type="STRING" id="396014.BF93_14615"/>
<organism evidence="15 16">
    <name type="scientific">Brachybacterium phenoliresistens</name>
    <dbReference type="NCBI Taxonomy" id="396014"/>
    <lineage>
        <taxon>Bacteria</taxon>
        <taxon>Bacillati</taxon>
        <taxon>Actinomycetota</taxon>
        <taxon>Actinomycetes</taxon>
        <taxon>Micrococcales</taxon>
        <taxon>Dermabacteraceae</taxon>
        <taxon>Brachybacterium</taxon>
    </lineage>
</organism>
<dbReference type="Gene3D" id="3.30.1490.20">
    <property type="entry name" value="ATP-grasp fold, A domain"/>
    <property type="match status" value="1"/>
</dbReference>
<reference evidence="15 16" key="1">
    <citation type="submission" date="2014-02" db="EMBL/GenBank/DDBJ databases">
        <title>Genome sequence of Brachybacterium phenoliresistens strain W13A50.</title>
        <authorList>
            <person name="Wang X."/>
        </authorList>
    </citation>
    <scope>NUCLEOTIDE SEQUENCE [LARGE SCALE GENOMIC DNA]</scope>
    <source>
        <strain evidence="15 16">W13A50</strain>
    </source>
</reference>
<dbReference type="InterPro" id="IPR020561">
    <property type="entry name" value="PRibGlycinamid_synth_ATP-grasp"/>
</dbReference>
<dbReference type="GO" id="GO:0004637">
    <property type="term" value="F:phosphoribosylamine-glycine ligase activity"/>
    <property type="evidence" value="ECO:0007669"/>
    <property type="project" value="UniProtKB-UniRule"/>
</dbReference>
<evidence type="ECO:0000256" key="9">
    <source>
        <dbReference type="ARBA" id="ARBA00038345"/>
    </source>
</evidence>
<evidence type="ECO:0000256" key="5">
    <source>
        <dbReference type="ARBA" id="ARBA00022598"/>
    </source>
</evidence>
<keyword evidence="16" id="KW-1185">Reference proteome</keyword>
<dbReference type="InterPro" id="IPR020562">
    <property type="entry name" value="PRibGlycinamide_synth_N"/>
</dbReference>
<evidence type="ECO:0000256" key="10">
    <source>
        <dbReference type="ARBA" id="ARBA00042242"/>
    </source>
</evidence>
<dbReference type="EC" id="6.3.4.13" evidence="4 12"/>
<comment type="cofactor">
    <cofactor evidence="2">
        <name>Mg(2+)</name>
        <dbReference type="ChEBI" id="CHEBI:18420"/>
    </cofactor>
</comment>
<dbReference type="NCBIfam" id="TIGR00877">
    <property type="entry name" value="purD"/>
    <property type="match status" value="1"/>
</dbReference>
<evidence type="ECO:0000256" key="3">
    <source>
        <dbReference type="ARBA" id="ARBA00005174"/>
    </source>
</evidence>
<evidence type="ECO:0000256" key="7">
    <source>
        <dbReference type="ARBA" id="ARBA00022755"/>
    </source>
</evidence>
<dbReference type="SUPFAM" id="SSF56059">
    <property type="entry name" value="Glutathione synthetase ATP-binding domain-like"/>
    <property type="match status" value="1"/>
</dbReference>
<keyword evidence="6 13" id="KW-0547">Nucleotide-binding</keyword>
<gene>
    <name evidence="12" type="primary">purD</name>
    <name evidence="15" type="ORF">BF93_14615</name>
</gene>
<dbReference type="OrthoDB" id="9807240at2"/>
<dbReference type="Proteomes" id="UP000023067">
    <property type="component" value="Unassembled WGS sequence"/>
</dbReference>
<comment type="catalytic activity">
    <reaction evidence="12">
        <text>5-phospho-beta-D-ribosylamine + glycine + ATP = N(1)-(5-phospho-beta-D-ribosyl)glycinamide + ADP + phosphate + H(+)</text>
        <dbReference type="Rhea" id="RHEA:17453"/>
        <dbReference type="ChEBI" id="CHEBI:15378"/>
        <dbReference type="ChEBI" id="CHEBI:30616"/>
        <dbReference type="ChEBI" id="CHEBI:43474"/>
        <dbReference type="ChEBI" id="CHEBI:57305"/>
        <dbReference type="ChEBI" id="CHEBI:58681"/>
        <dbReference type="ChEBI" id="CHEBI:143788"/>
        <dbReference type="ChEBI" id="CHEBI:456216"/>
        <dbReference type="EC" id="6.3.4.13"/>
    </reaction>
</comment>
<feature type="domain" description="ATP-grasp" evidence="14">
    <location>
        <begin position="107"/>
        <end position="311"/>
    </location>
</feature>
<keyword evidence="7 12" id="KW-0658">Purine biosynthesis</keyword>
<evidence type="ECO:0000256" key="2">
    <source>
        <dbReference type="ARBA" id="ARBA00001946"/>
    </source>
</evidence>
<sequence>MKILVIGSGGREHAIVRRLARDTPAPDLHAAPGNPGIAELAACHDVALGDLEGLAALADELRPDLVVVGPEAPLVAGLADLLREHGHTVFGPSAEAARLEGSKTFAKEVMVAAGVPTARSVSVQDAAELAAGLERVNPLGDVPFVVKADGLAAGKGVVVTEDRAEALAHGESVIAAGGSVVLEEYLDGPEVSLFVVCDGERVVPLAPAQDFKRALDGDAGPNTGGMGAYSPLPWAPPRLVEDVVRTVAQPTVDEMARRGTPFVGILYCGLALTARGLRVVEFNARFGDPETQVVLERLSTPLAPLLLDAARGDLSAQEAPQWSEESAVTVVIAAMGYPAAPRTGDPIGGLDAVAELGASAIHAGTARDVAGTLVSAGGRVLSVVATGADLASARDLAGRAADAVDLAGAHHRTDIALAAAEGTLHA</sequence>
<dbReference type="PANTHER" id="PTHR43472:SF1">
    <property type="entry name" value="PHOSPHORIBOSYLAMINE--GLYCINE LIGASE, CHLOROPLASTIC"/>
    <property type="match status" value="1"/>
</dbReference>
<dbReference type="Gene3D" id="3.40.50.20">
    <property type="match status" value="1"/>
</dbReference>
<protein>
    <recommendedName>
        <fullName evidence="4 12">Phosphoribosylamine--glycine ligase</fullName>
        <ecNumber evidence="4 12">6.3.4.13</ecNumber>
    </recommendedName>
    <alternativeName>
        <fullName evidence="12">GARS</fullName>
    </alternativeName>
    <alternativeName>
        <fullName evidence="10 12">Glycinamide ribonucleotide synthetase</fullName>
    </alternativeName>
    <alternativeName>
        <fullName evidence="11 12">Phosphoribosylglycinamide synthetase</fullName>
    </alternativeName>
</protein>
<dbReference type="InterPro" id="IPR020560">
    <property type="entry name" value="PRibGlycinamide_synth_C-dom"/>
</dbReference>
<proteinExistence type="inferred from homology"/>
<evidence type="ECO:0000256" key="12">
    <source>
        <dbReference type="HAMAP-Rule" id="MF_00138"/>
    </source>
</evidence>
<dbReference type="InterPro" id="IPR013815">
    <property type="entry name" value="ATP_grasp_subdomain_1"/>
</dbReference>
<dbReference type="Gene3D" id="3.30.470.20">
    <property type="entry name" value="ATP-grasp fold, B domain"/>
    <property type="match status" value="1"/>
</dbReference>
<dbReference type="PATRIC" id="fig|396014.3.peg.1273"/>
<dbReference type="RefSeq" id="WP_038371495.1">
    <property type="nucleotide sequence ID" value="NZ_KK069990.1"/>
</dbReference>
<dbReference type="SMART" id="SM01210">
    <property type="entry name" value="GARS_C"/>
    <property type="match status" value="1"/>
</dbReference>
<evidence type="ECO:0000259" key="14">
    <source>
        <dbReference type="PROSITE" id="PS50975"/>
    </source>
</evidence>
<dbReference type="HAMAP" id="MF_00138">
    <property type="entry name" value="GARS"/>
    <property type="match status" value="1"/>
</dbReference>
<dbReference type="InterPro" id="IPR020559">
    <property type="entry name" value="PRibGlycinamide_synth_CS"/>
</dbReference>
<evidence type="ECO:0000256" key="1">
    <source>
        <dbReference type="ARBA" id="ARBA00001936"/>
    </source>
</evidence>
<keyword evidence="5 12" id="KW-0436">Ligase</keyword>
<dbReference type="HOGENOM" id="CLU_027420_3_1_11"/>
<dbReference type="InterPro" id="IPR000115">
    <property type="entry name" value="PRibGlycinamide_synth"/>
</dbReference>
<dbReference type="GO" id="GO:0009113">
    <property type="term" value="P:purine nucleobase biosynthetic process"/>
    <property type="evidence" value="ECO:0007669"/>
    <property type="project" value="InterPro"/>
</dbReference>
<dbReference type="InterPro" id="IPR037123">
    <property type="entry name" value="PRibGlycinamide_synth_C_sf"/>
</dbReference>
<evidence type="ECO:0000256" key="4">
    <source>
        <dbReference type="ARBA" id="ARBA00013255"/>
    </source>
</evidence>
<dbReference type="EMBL" id="JDYK01000004">
    <property type="protein sequence ID" value="EWS82048.1"/>
    <property type="molecule type" value="Genomic_DNA"/>
</dbReference>
<keyword evidence="8 13" id="KW-0067">ATP-binding</keyword>
<dbReference type="eggNOG" id="COG0151">
    <property type="taxonomic scope" value="Bacteria"/>
</dbReference>
<comment type="similarity">
    <text evidence="9 12">Belongs to the GARS family.</text>
</comment>
<dbReference type="UniPathway" id="UPA00074">
    <property type="reaction ID" value="UER00125"/>
</dbReference>
<comment type="pathway">
    <text evidence="3 12">Purine metabolism; IMP biosynthesis via de novo pathway; N(1)-(5-phospho-D-ribosyl)glycinamide from 5-phospho-alpha-D-ribose 1-diphosphate: step 2/2.</text>
</comment>
<dbReference type="PROSITE" id="PS50975">
    <property type="entry name" value="ATP_GRASP"/>
    <property type="match status" value="1"/>
</dbReference>
<evidence type="ECO:0000256" key="13">
    <source>
        <dbReference type="PROSITE-ProRule" id="PRU00409"/>
    </source>
</evidence>
<dbReference type="GO" id="GO:0046872">
    <property type="term" value="F:metal ion binding"/>
    <property type="evidence" value="ECO:0007669"/>
    <property type="project" value="InterPro"/>
</dbReference>
<dbReference type="GO" id="GO:0006189">
    <property type="term" value="P:'de novo' IMP biosynthetic process"/>
    <property type="evidence" value="ECO:0007669"/>
    <property type="project" value="UniProtKB-UniRule"/>
</dbReference>
<dbReference type="GO" id="GO:0005524">
    <property type="term" value="F:ATP binding"/>
    <property type="evidence" value="ECO:0007669"/>
    <property type="project" value="UniProtKB-UniRule"/>
</dbReference>
<dbReference type="AlphaFoldDB" id="Z9JVQ3"/>
<dbReference type="InterPro" id="IPR011761">
    <property type="entry name" value="ATP-grasp"/>
</dbReference>
<dbReference type="PANTHER" id="PTHR43472">
    <property type="entry name" value="PHOSPHORIBOSYLAMINE--GLYCINE LIGASE"/>
    <property type="match status" value="1"/>
</dbReference>
<dbReference type="SUPFAM" id="SSF51246">
    <property type="entry name" value="Rudiment single hybrid motif"/>
    <property type="match status" value="1"/>
</dbReference>
<evidence type="ECO:0000256" key="6">
    <source>
        <dbReference type="ARBA" id="ARBA00022741"/>
    </source>
</evidence>
<comment type="cofactor">
    <cofactor evidence="1">
        <name>Mn(2+)</name>
        <dbReference type="ChEBI" id="CHEBI:29035"/>
    </cofactor>
</comment>
<dbReference type="SUPFAM" id="SSF52440">
    <property type="entry name" value="PreATP-grasp domain"/>
    <property type="match status" value="1"/>
</dbReference>
<dbReference type="InterPro" id="IPR016185">
    <property type="entry name" value="PreATP-grasp_dom_sf"/>
</dbReference>
<comment type="caution">
    <text evidence="15">The sequence shown here is derived from an EMBL/GenBank/DDBJ whole genome shotgun (WGS) entry which is preliminary data.</text>
</comment>
<evidence type="ECO:0000256" key="11">
    <source>
        <dbReference type="ARBA" id="ARBA00042864"/>
    </source>
</evidence>
<dbReference type="InterPro" id="IPR011054">
    <property type="entry name" value="Rudment_hybrid_motif"/>
</dbReference>
<dbReference type="Gene3D" id="3.90.600.10">
    <property type="entry name" value="Phosphoribosylglycinamide synthetase, C-terminal domain"/>
    <property type="match status" value="1"/>
</dbReference>
<evidence type="ECO:0000313" key="16">
    <source>
        <dbReference type="Proteomes" id="UP000023067"/>
    </source>
</evidence>